<name>A0A428UR20_9HYPO</name>
<sequence length="1047" mass="117588">MHLKYGNVVRVAPNEVVFSSLEAMKEIYLSKGSGFDKPSFYDLFSQFGLRTMFSTREKGPHSKRRRIIADRYANSNVIRDSALHGIQERSQNFIKRCSEAPRQELDVYLFLHCYAFDCVTHHLFHPHGSDSILKQSDEETLCEAVFDNSLARRLFIHYNPTLGSLMGKLGVFGKSRDIPRTRRLILDGATGGPVADFTLVSRMREDKFGMGPMDIASECMDHTLAGIETTGDALCFLMWQISQPGYEIIQERLRDEFRVNQGVSFEQLPYLEAVVKEGLRVFPSIPMSLPRCVPPEGAFVDGHWLPGGTLVSCQPYSMHRMDETVFPEPDSFKPERWLEEKGLAERNRLFFTFSNGGRACIGRHLAVAEMKTLLRDIYLNFKTTPAEGMVADMSMDDQIFTSRPKDQKCILKFERWEEESISYRVTRISPSTERLISYPRPTRAWLVNGRLLLVLSKPTPMSSPRVKIRNLISNSPSFNTPTIMSTQGRLPPRITRSRGGCERCRRRRQKCDQKKPSCERCVQAEVGGSCRYEIKLSWGGRSFRKSPFGKYLDNVERGSAVDGHGFVYCVPQSRPPPPPRSFEPPPSSSPSATPYHETIQPESLPSLETADTIDDDTELIIPHSNSLEIDSELETADNNLILALPPPSQISVLPPMAHYLFQFYLAETMRLTVPSSYARTQICHFLVPMSMQQPSLLYAIMAFAAVHLQAAGTLPKSPRRLIDTLQSTSIRHLRQLLTDEDPIAQAAALATARTLCQAQIYGGTASWRVHLNGARAILESSHFRTRLLDSCSCSSINADFLSSWFNNAEALAALSPSGLLNGQLQVGCHSSQGLRFDMFGGVMSDLPDLFREVGALVKESRRQQHNRIPESTILSETDIAQEADALTREIYYRLERDSVENLALQPDMLMGLSTNDIHDYALSNAGFLYTALLHIHCGVRAVSPFAEEAQFCVNQIIQCAQDMTCSSGLSPRVLLVAPLFTAGICATGPAQESIRSALTDIGRWMRTPHLAKTLALLEDIWLQAPTEPQSSRVWSWFDKINVDFLPY</sequence>
<dbReference type="InterPro" id="IPR021858">
    <property type="entry name" value="Fun_TF"/>
</dbReference>
<organism evidence="9 10">
    <name type="scientific">Fusarium ambrosium</name>
    <dbReference type="NCBI Taxonomy" id="131363"/>
    <lineage>
        <taxon>Eukaryota</taxon>
        <taxon>Fungi</taxon>
        <taxon>Dikarya</taxon>
        <taxon>Ascomycota</taxon>
        <taxon>Pezizomycotina</taxon>
        <taxon>Sordariomycetes</taxon>
        <taxon>Hypocreomycetidae</taxon>
        <taxon>Hypocreales</taxon>
        <taxon>Nectriaceae</taxon>
        <taxon>Fusarium</taxon>
        <taxon>Fusarium solani species complex</taxon>
    </lineage>
</organism>
<evidence type="ECO:0000256" key="6">
    <source>
        <dbReference type="PIRSR" id="PIRSR602401-1"/>
    </source>
</evidence>
<evidence type="ECO:0000256" key="7">
    <source>
        <dbReference type="SAM" id="MobiDB-lite"/>
    </source>
</evidence>
<evidence type="ECO:0000256" key="3">
    <source>
        <dbReference type="ARBA" id="ARBA00022723"/>
    </source>
</evidence>
<keyword evidence="2 6" id="KW-0349">Heme</keyword>
<dbReference type="InterPro" id="IPR036396">
    <property type="entry name" value="Cyt_P450_sf"/>
</dbReference>
<dbReference type="PANTHER" id="PTHR24305:SF164">
    <property type="entry name" value="P450, PUTATIVE (EUROFUNG)-RELATED"/>
    <property type="match status" value="1"/>
</dbReference>
<dbReference type="AlphaFoldDB" id="A0A428UR20"/>
<gene>
    <name evidence="9" type="ORF">CDV31_004494</name>
</gene>
<dbReference type="PROSITE" id="PS50048">
    <property type="entry name" value="ZN2_CY6_FUNGAL_2"/>
    <property type="match status" value="1"/>
</dbReference>
<dbReference type="PROSITE" id="PS00463">
    <property type="entry name" value="ZN2_CY6_FUNGAL_1"/>
    <property type="match status" value="1"/>
</dbReference>
<dbReference type="PRINTS" id="PR00463">
    <property type="entry name" value="EP450I"/>
</dbReference>
<feature type="domain" description="Zn(2)-C6 fungal-type" evidence="8">
    <location>
        <begin position="500"/>
        <end position="532"/>
    </location>
</feature>
<dbReference type="EMBL" id="NIZV01000043">
    <property type="protein sequence ID" value="RSM16722.1"/>
    <property type="molecule type" value="Genomic_DNA"/>
</dbReference>
<feature type="compositionally biased region" description="Pro residues" evidence="7">
    <location>
        <begin position="573"/>
        <end position="588"/>
    </location>
</feature>
<dbReference type="Gene3D" id="4.10.240.10">
    <property type="entry name" value="Zn(2)-C6 fungal-type DNA-binding domain"/>
    <property type="match status" value="1"/>
</dbReference>
<dbReference type="PRINTS" id="PR00385">
    <property type="entry name" value="P450"/>
</dbReference>
<feature type="binding site" description="axial binding residue" evidence="6">
    <location>
        <position position="360"/>
    </location>
    <ligand>
        <name>heme</name>
        <dbReference type="ChEBI" id="CHEBI:30413"/>
    </ligand>
    <ligandPart>
        <name>Fe</name>
        <dbReference type="ChEBI" id="CHEBI:18248"/>
    </ligandPart>
</feature>
<proteinExistence type="predicted"/>
<reference evidence="9 10" key="1">
    <citation type="submission" date="2017-06" db="EMBL/GenBank/DDBJ databases">
        <title>Cmopartive genomic analysis of Ambrosia Fusariam Clade fungi.</title>
        <authorList>
            <person name="Stajich J.E."/>
            <person name="Carrillo J."/>
            <person name="Kijimoto T."/>
            <person name="Eskalen A."/>
            <person name="O'Donnell K."/>
            <person name="Kasson M."/>
        </authorList>
    </citation>
    <scope>NUCLEOTIDE SEQUENCE [LARGE SCALE GENOMIC DNA]</scope>
    <source>
        <strain evidence="9 10">NRRL 20438</strain>
    </source>
</reference>
<dbReference type="CDD" id="cd11059">
    <property type="entry name" value="CYP_fungal"/>
    <property type="match status" value="1"/>
</dbReference>
<evidence type="ECO:0000313" key="9">
    <source>
        <dbReference type="EMBL" id="RSM16722.1"/>
    </source>
</evidence>
<evidence type="ECO:0000313" key="10">
    <source>
        <dbReference type="Proteomes" id="UP000288429"/>
    </source>
</evidence>
<evidence type="ECO:0000259" key="8">
    <source>
        <dbReference type="PROSITE" id="PS50048"/>
    </source>
</evidence>
<dbReference type="Pfam" id="PF00067">
    <property type="entry name" value="p450"/>
    <property type="match status" value="1"/>
</dbReference>
<feature type="region of interest" description="Disordered" evidence="7">
    <location>
        <begin position="569"/>
        <end position="606"/>
    </location>
</feature>
<comment type="cofactor">
    <cofactor evidence="1 6">
        <name>heme</name>
        <dbReference type="ChEBI" id="CHEBI:30413"/>
    </cofactor>
</comment>
<dbReference type="InterPro" id="IPR001128">
    <property type="entry name" value="Cyt_P450"/>
</dbReference>
<dbReference type="GO" id="GO:0008270">
    <property type="term" value="F:zinc ion binding"/>
    <property type="evidence" value="ECO:0007669"/>
    <property type="project" value="InterPro"/>
</dbReference>
<dbReference type="SUPFAM" id="SSF57701">
    <property type="entry name" value="Zn2/Cys6 DNA-binding domain"/>
    <property type="match status" value="1"/>
</dbReference>
<evidence type="ECO:0000256" key="5">
    <source>
        <dbReference type="ARBA" id="ARBA00023242"/>
    </source>
</evidence>
<dbReference type="GO" id="GO:0016705">
    <property type="term" value="F:oxidoreductase activity, acting on paired donors, with incorporation or reduction of molecular oxygen"/>
    <property type="evidence" value="ECO:0007669"/>
    <property type="project" value="InterPro"/>
</dbReference>
<dbReference type="InterPro" id="IPR017972">
    <property type="entry name" value="Cyt_P450_CS"/>
</dbReference>
<dbReference type="GO" id="GO:0020037">
    <property type="term" value="F:heme binding"/>
    <property type="evidence" value="ECO:0007669"/>
    <property type="project" value="InterPro"/>
</dbReference>
<dbReference type="Pfam" id="PF00172">
    <property type="entry name" value="Zn_clus"/>
    <property type="match status" value="1"/>
</dbReference>
<keyword evidence="10" id="KW-1185">Reference proteome</keyword>
<dbReference type="GO" id="GO:0000981">
    <property type="term" value="F:DNA-binding transcription factor activity, RNA polymerase II-specific"/>
    <property type="evidence" value="ECO:0007669"/>
    <property type="project" value="InterPro"/>
</dbReference>
<dbReference type="SMART" id="SM00066">
    <property type="entry name" value="GAL4"/>
    <property type="match status" value="1"/>
</dbReference>
<dbReference type="InterPro" id="IPR050121">
    <property type="entry name" value="Cytochrome_P450_monoxygenase"/>
</dbReference>
<dbReference type="SUPFAM" id="SSF48264">
    <property type="entry name" value="Cytochrome P450"/>
    <property type="match status" value="1"/>
</dbReference>
<evidence type="ECO:0000256" key="2">
    <source>
        <dbReference type="ARBA" id="ARBA00022617"/>
    </source>
</evidence>
<keyword evidence="4 6" id="KW-0408">Iron</keyword>
<dbReference type="GO" id="GO:0005506">
    <property type="term" value="F:iron ion binding"/>
    <property type="evidence" value="ECO:0007669"/>
    <property type="project" value="InterPro"/>
</dbReference>
<protein>
    <recommendedName>
        <fullName evidence="8">Zn(2)-C6 fungal-type domain-containing protein</fullName>
    </recommendedName>
</protein>
<comment type="caution">
    <text evidence="9">The sequence shown here is derived from an EMBL/GenBank/DDBJ whole genome shotgun (WGS) entry which is preliminary data.</text>
</comment>
<accession>A0A428UR20</accession>
<evidence type="ECO:0000256" key="1">
    <source>
        <dbReference type="ARBA" id="ARBA00001971"/>
    </source>
</evidence>
<evidence type="ECO:0000256" key="4">
    <source>
        <dbReference type="ARBA" id="ARBA00023004"/>
    </source>
</evidence>
<dbReference type="InterPro" id="IPR001138">
    <property type="entry name" value="Zn2Cys6_DnaBD"/>
</dbReference>
<dbReference type="PROSITE" id="PS00086">
    <property type="entry name" value="CYTOCHROME_P450"/>
    <property type="match status" value="1"/>
</dbReference>
<dbReference type="PANTHER" id="PTHR24305">
    <property type="entry name" value="CYTOCHROME P450"/>
    <property type="match status" value="1"/>
</dbReference>
<dbReference type="Pfam" id="PF11951">
    <property type="entry name" value="Fungal_trans_2"/>
    <property type="match status" value="1"/>
</dbReference>
<keyword evidence="3 6" id="KW-0479">Metal-binding</keyword>
<dbReference type="GO" id="GO:0004497">
    <property type="term" value="F:monooxygenase activity"/>
    <property type="evidence" value="ECO:0007669"/>
    <property type="project" value="InterPro"/>
</dbReference>
<dbReference type="Proteomes" id="UP000288429">
    <property type="component" value="Unassembled WGS sequence"/>
</dbReference>
<dbReference type="Gene3D" id="1.10.630.10">
    <property type="entry name" value="Cytochrome P450"/>
    <property type="match status" value="1"/>
</dbReference>
<keyword evidence="5" id="KW-0539">Nucleus</keyword>
<dbReference type="InterPro" id="IPR036864">
    <property type="entry name" value="Zn2-C6_fun-type_DNA-bd_sf"/>
</dbReference>
<dbReference type="InterPro" id="IPR002401">
    <property type="entry name" value="Cyt_P450_E_grp-I"/>
</dbReference>